<comment type="catalytic activity">
    <reaction evidence="8">
        <text>a quinone + NADH + H(+) = a quinol + NAD(+)</text>
        <dbReference type="Rhea" id="RHEA:46160"/>
        <dbReference type="ChEBI" id="CHEBI:15378"/>
        <dbReference type="ChEBI" id="CHEBI:24646"/>
        <dbReference type="ChEBI" id="CHEBI:57540"/>
        <dbReference type="ChEBI" id="CHEBI:57945"/>
        <dbReference type="ChEBI" id="CHEBI:132124"/>
        <dbReference type="EC" id="1.6.5.9"/>
    </reaction>
</comment>
<evidence type="ECO:0000313" key="12">
    <source>
        <dbReference type="EMBL" id="UZF87970.1"/>
    </source>
</evidence>
<dbReference type="AlphaFoldDB" id="A0A9E8CME4"/>
<name>A0A9E8CME4_9HYPH</name>
<evidence type="ECO:0000256" key="3">
    <source>
        <dbReference type="ARBA" id="ARBA00022630"/>
    </source>
</evidence>
<dbReference type="EMBL" id="CP102774">
    <property type="protein sequence ID" value="UZF87970.1"/>
    <property type="molecule type" value="Genomic_DNA"/>
</dbReference>
<gene>
    <name evidence="12" type="ORF">NWE54_04065</name>
</gene>
<keyword evidence="7" id="KW-0520">NAD</keyword>
<keyword evidence="9" id="KW-1133">Transmembrane helix</keyword>
<evidence type="ECO:0000256" key="2">
    <source>
        <dbReference type="ARBA" id="ARBA00012637"/>
    </source>
</evidence>
<reference evidence="12" key="1">
    <citation type="submission" date="2022-08" db="EMBL/GenBank/DDBJ databases">
        <title>Complete Genome Sequences of 2 Bosea sp. soil isolates.</title>
        <authorList>
            <person name="Alvarez Arevalo M."/>
            <person name="Sterndorff E.B."/>
            <person name="Faurdal D."/>
            <person name="Joergensen T.S."/>
            <person name="Weber T."/>
        </authorList>
    </citation>
    <scope>NUCLEOTIDE SEQUENCE</scope>
    <source>
        <strain evidence="12">NBC_00436</strain>
    </source>
</reference>
<evidence type="ECO:0000259" key="11">
    <source>
        <dbReference type="Pfam" id="PF22366"/>
    </source>
</evidence>
<feature type="transmembrane region" description="Helical" evidence="9">
    <location>
        <begin position="374"/>
        <end position="390"/>
    </location>
</feature>
<evidence type="ECO:0000256" key="6">
    <source>
        <dbReference type="ARBA" id="ARBA00023002"/>
    </source>
</evidence>
<keyword evidence="3" id="KW-0285">Flavoprotein</keyword>
<keyword evidence="4" id="KW-0274">FAD</keyword>
<dbReference type="PRINTS" id="PR00368">
    <property type="entry name" value="FADPNR"/>
</dbReference>
<organism evidence="12">
    <name type="scientific">Bosea sp. NBC_00436</name>
    <dbReference type="NCBI Taxonomy" id="2969620"/>
    <lineage>
        <taxon>Bacteria</taxon>
        <taxon>Pseudomonadati</taxon>
        <taxon>Pseudomonadota</taxon>
        <taxon>Alphaproteobacteria</taxon>
        <taxon>Hyphomicrobiales</taxon>
        <taxon>Boseaceae</taxon>
        <taxon>Bosea</taxon>
    </lineage>
</organism>
<evidence type="ECO:0000256" key="5">
    <source>
        <dbReference type="ARBA" id="ARBA00022946"/>
    </source>
</evidence>
<comment type="similarity">
    <text evidence="1">Belongs to the NADH dehydrogenase family.</text>
</comment>
<dbReference type="Pfam" id="PF07992">
    <property type="entry name" value="Pyr_redox_2"/>
    <property type="match status" value="1"/>
</dbReference>
<dbReference type="Pfam" id="PF22366">
    <property type="entry name" value="NDH2_C"/>
    <property type="match status" value="1"/>
</dbReference>
<evidence type="ECO:0000259" key="10">
    <source>
        <dbReference type="Pfam" id="PF07992"/>
    </source>
</evidence>
<evidence type="ECO:0000256" key="7">
    <source>
        <dbReference type="ARBA" id="ARBA00023027"/>
    </source>
</evidence>
<evidence type="ECO:0000256" key="4">
    <source>
        <dbReference type="ARBA" id="ARBA00022827"/>
    </source>
</evidence>
<dbReference type="InterPro" id="IPR045024">
    <property type="entry name" value="NDH-2"/>
</dbReference>
<feature type="domain" description="FAD/NAD(P)-binding" evidence="10">
    <location>
        <begin position="8"/>
        <end position="325"/>
    </location>
</feature>
<dbReference type="InterPro" id="IPR023753">
    <property type="entry name" value="FAD/NAD-binding_dom"/>
</dbReference>
<evidence type="ECO:0000256" key="1">
    <source>
        <dbReference type="ARBA" id="ARBA00005272"/>
    </source>
</evidence>
<dbReference type="Gene3D" id="3.50.50.100">
    <property type="match status" value="1"/>
</dbReference>
<dbReference type="InterPro" id="IPR036188">
    <property type="entry name" value="FAD/NAD-bd_sf"/>
</dbReference>
<dbReference type="PRINTS" id="PR00411">
    <property type="entry name" value="PNDRDTASEI"/>
</dbReference>
<keyword evidence="6" id="KW-0560">Oxidoreductase</keyword>
<dbReference type="PANTHER" id="PTHR43706">
    <property type="entry name" value="NADH DEHYDROGENASE"/>
    <property type="match status" value="1"/>
</dbReference>
<keyword evidence="9" id="KW-0812">Transmembrane</keyword>
<dbReference type="GO" id="GO:0050136">
    <property type="term" value="F:NADH dehydrogenase (quinone) (non-electrogenic) activity"/>
    <property type="evidence" value="ECO:0007669"/>
    <property type="project" value="UniProtKB-EC"/>
</dbReference>
<accession>A0A9E8CME4</accession>
<evidence type="ECO:0000256" key="8">
    <source>
        <dbReference type="ARBA" id="ARBA00047599"/>
    </source>
</evidence>
<sequence length="426" mass="46202">MTTADDPHVVIVGAGFGGLEAARSLAGAPVRITMIDQRNHHLFQPLLYQVATASLPTSEIAWPIRFLLRGYKNVTTLLGTVTGVDRANKQVLLEGERPISFDTLILATGARHAYFGHDEWEPYAPGVKTLEDATRIRRRILSAFELAEWETDPVRRAEWLTFVIIGAGPTGVELAGTIAELAHDTLRGDFRNVDTRSARVILVEAGPRILAGFTEDLSSYAERALERLGVEVRLGQPVSECRADGIMLGGEFLPARTTLWAAGVAASPAAEWLEAPSDRAGRVRVEPDLTAPGQPHIFVIGDTAFVAGADGKAVPGIAPAAKQQGLYVAGLIKARLQGKPAPPPFAYRNAGNLATIGKRAAIVDFGWIKLRGRLAWWIWGIAHIFFLIGLRNRLAVALNWLWIYVSGHRSARLITQRDPGSGSASR</sequence>
<dbReference type="PANTHER" id="PTHR43706:SF47">
    <property type="entry name" value="EXTERNAL NADH-UBIQUINONE OXIDOREDUCTASE 1, MITOCHONDRIAL-RELATED"/>
    <property type="match status" value="1"/>
</dbReference>
<proteinExistence type="inferred from homology"/>
<protein>
    <recommendedName>
        <fullName evidence="2">NADH:ubiquinone reductase (non-electrogenic)</fullName>
        <ecNumber evidence="2">1.6.5.9</ecNumber>
    </recommendedName>
</protein>
<keyword evidence="5" id="KW-0809">Transit peptide</keyword>
<dbReference type="SUPFAM" id="SSF51905">
    <property type="entry name" value="FAD/NAD(P)-binding domain"/>
    <property type="match status" value="2"/>
</dbReference>
<feature type="domain" description="External alternative NADH-ubiquinone oxidoreductase-like C-terminal" evidence="11">
    <location>
        <begin position="351"/>
        <end position="402"/>
    </location>
</feature>
<keyword evidence="9" id="KW-0472">Membrane</keyword>
<dbReference type="InterPro" id="IPR054585">
    <property type="entry name" value="NDH2-like_C"/>
</dbReference>
<evidence type="ECO:0000256" key="9">
    <source>
        <dbReference type="SAM" id="Phobius"/>
    </source>
</evidence>
<dbReference type="EC" id="1.6.5.9" evidence="2"/>